<name>A0A0A9BKK7_ARUDO</name>
<proteinExistence type="predicted"/>
<accession>A0A0A9BKK7</accession>
<organism evidence="1">
    <name type="scientific">Arundo donax</name>
    <name type="common">Giant reed</name>
    <name type="synonym">Donax arundinaceus</name>
    <dbReference type="NCBI Taxonomy" id="35708"/>
    <lineage>
        <taxon>Eukaryota</taxon>
        <taxon>Viridiplantae</taxon>
        <taxon>Streptophyta</taxon>
        <taxon>Embryophyta</taxon>
        <taxon>Tracheophyta</taxon>
        <taxon>Spermatophyta</taxon>
        <taxon>Magnoliopsida</taxon>
        <taxon>Liliopsida</taxon>
        <taxon>Poales</taxon>
        <taxon>Poaceae</taxon>
        <taxon>PACMAD clade</taxon>
        <taxon>Arundinoideae</taxon>
        <taxon>Arundineae</taxon>
        <taxon>Arundo</taxon>
    </lineage>
</organism>
<dbReference type="AlphaFoldDB" id="A0A0A9BKK7"/>
<sequence length="59" mass="6739">MIILGAWSLWKHRNACVFNDISPSICEAIRSFREEHQLWCLVGAKSLRELDLGLAVEPD</sequence>
<reference evidence="1" key="1">
    <citation type="submission" date="2014-09" db="EMBL/GenBank/DDBJ databases">
        <authorList>
            <person name="Magalhaes I.L.F."/>
            <person name="Oliveira U."/>
            <person name="Santos F.R."/>
            <person name="Vidigal T.H.D.A."/>
            <person name="Brescovit A.D."/>
            <person name="Santos A.J."/>
        </authorList>
    </citation>
    <scope>NUCLEOTIDE SEQUENCE</scope>
    <source>
        <tissue evidence="1">Shoot tissue taken approximately 20 cm above the soil surface</tissue>
    </source>
</reference>
<dbReference type="EMBL" id="GBRH01236145">
    <property type="protein sequence ID" value="JAD61750.1"/>
    <property type="molecule type" value="Transcribed_RNA"/>
</dbReference>
<reference evidence="1" key="2">
    <citation type="journal article" date="2015" name="Data Brief">
        <title>Shoot transcriptome of the giant reed, Arundo donax.</title>
        <authorList>
            <person name="Barrero R.A."/>
            <person name="Guerrero F.D."/>
            <person name="Moolhuijzen P."/>
            <person name="Goolsby J.A."/>
            <person name="Tidwell J."/>
            <person name="Bellgard S.E."/>
            <person name="Bellgard M.I."/>
        </authorList>
    </citation>
    <scope>NUCLEOTIDE SEQUENCE</scope>
    <source>
        <tissue evidence="1">Shoot tissue taken approximately 20 cm above the soil surface</tissue>
    </source>
</reference>
<evidence type="ECO:0000313" key="1">
    <source>
        <dbReference type="EMBL" id="JAD61750.1"/>
    </source>
</evidence>
<protein>
    <submittedName>
        <fullName evidence="1">Uncharacterized protein</fullName>
    </submittedName>
</protein>